<keyword evidence="4 7" id="KW-0747">Spliceosome</keyword>
<evidence type="ECO:0000256" key="2">
    <source>
        <dbReference type="ARBA" id="ARBA00006164"/>
    </source>
</evidence>
<evidence type="ECO:0000256" key="1">
    <source>
        <dbReference type="ARBA" id="ARBA00004123"/>
    </source>
</evidence>
<keyword evidence="5 7" id="KW-0508">mRNA splicing</keyword>
<proteinExistence type="inferred from homology"/>
<dbReference type="PANTHER" id="PTHR23142">
    <property type="entry name" value="PRE-MRNA-SPLICING FACTOR 38A-RELATED"/>
    <property type="match status" value="1"/>
</dbReference>
<evidence type="ECO:0000256" key="7">
    <source>
        <dbReference type="RuleBase" id="RU367025"/>
    </source>
</evidence>
<feature type="region of interest" description="Disordered" evidence="8">
    <location>
        <begin position="15"/>
        <end position="45"/>
    </location>
</feature>
<dbReference type="InterPro" id="IPR002999">
    <property type="entry name" value="Tudor"/>
</dbReference>
<dbReference type="Proteomes" id="UP000241890">
    <property type="component" value="Unassembled WGS sequence"/>
</dbReference>
<evidence type="ECO:0000256" key="8">
    <source>
        <dbReference type="SAM" id="MobiDB-lite"/>
    </source>
</evidence>
<keyword evidence="3 7" id="KW-0507">mRNA processing</keyword>
<dbReference type="OrthoDB" id="3881at2759"/>
<keyword evidence="6 7" id="KW-0539">Nucleus</keyword>
<protein>
    <recommendedName>
        <fullName evidence="7">Pre-mRNA-splicing factor 38</fullName>
    </recommendedName>
</protein>
<gene>
    <name evidence="10" type="ORF">FCC1311_045672</name>
</gene>
<feature type="domain" description="Tudor" evidence="9">
    <location>
        <begin position="241"/>
        <end position="301"/>
    </location>
</feature>
<evidence type="ECO:0000313" key="10">
    <source>
        <dbReference type="EMBL" id="GBG28344.1"/>
    </source>
</evidence>
<dbReference type="Gene3D" id="2.30.30.140">
    <property type="match status" value="1"/>
</dbReference>
<evidence type="ECO:0000313" key="11">
    <source>
        <dbReference type="Proteomes" id="UP000241890"/>
    </source>
</evidence>
<keyword evidence="11" id="KW-1185">Reference proteome</keyword>
<comment type="subcellular location">
    <subcellularLocation>
        <location evidence="1 7">Nucleus</location>
    </subcellularLocation>
</comment>
<dbReference type="GO" id="GO:0000398">
    <property type="term" value="P:mRNA splicing, via spliceosome"/>
    <property type="evidence" value="ECO:0007669"/>
    <property type="project" value="UniProtKB-UniRule"/>
</dbReference>
<dbReference type="PROSITE" id="PS50304">
    <property type="entry name" value="TUDOR"/>
    <property type="match status" value="1"/>
</dbReference>
<name>A0A2R5GKE8_9STRA</name>
<feature type="compositionally biased region" description="Low complexity" evidence="8">
    <location>
        <begin position="16"/>
        <end position="28"/>
    </location>
</feature>
<organism evidence="10 11">
    <name type="scientific">Hondaea fermentalgiana</name>
    <dbReference type="NCBI Taxonomy" id="2315210"/>
    <lineage>
        <taxon>Eukaryota</taxon>
        <taxon>Sar</taxon>
        <taxon>Stramenopiles</taxon>
        <taxon>Bigyra</taxon>
        <taxon>Labyrinthulomycetes</taxon>
        <taxon>Thraustochytrida</taxon>
        <taxon>Thraustochytriidae</taxon>
        <taxon>Hondaea</taxon>
    </lineage>
</organism>
<evidence type="ECO:0000259" key="9">
    <source>
        <dbReference type="PROSITE" id="PS50304"/>
    </source>
</evidence>
<dbReference type="EMBL" id="BEYU01000040">
    <property type="protein sequence ID" value="GBG28344.1"/>
    <property type="molecule type" value="Genomic_DNA"/>
</dbReference>
<evidence type="ECO:0000256" key="3">
    <source>
        <dbReference type="ARBA" id="ARBA00022664"/>
    </source>
</evidence>
<comment type="caution">
    <text evidence="10">The sequence shown here is derived from an EMBL/GenBank/DDBJ whole genome shotgun (WGS) entry which is preliminary data.</text>
</comment>
<dbReference type="Pfam" id="PF03371">
    <property type="entry name" value="PRP38"/>
    <property type="match status" value="1"/>
</dbReference>
<reference evidence="10 11" key="1">
    <citation type="submission" date="2017-12" db="EMBL/GenBank/DDBJ databases">
        <title>Sequencing, de novo assembly and annotation of complete genome of a new Thraustochytrid species, strain FCC1311.</title>
        <authorList>
            <person name="Sedici K."/>
            <person name="Godart F."/>
            <person name="Aiese Cigliano R."/>
            <person name="Sanseverino W."/>
            <person name="Barakat M."/>
            <person name="Ortet P."/>
            <person name="Marechal E."/>
            <person name="Cagnac O."/>
            <person name="Amato A."/>
        </authorList>
    </citation>
    <scope>NUCLEOTIDE SEQUENCE [LARGE SCALE GENOMIC DNA]</scope>
</reference>
<feature type="compositionally biased region" description="Basic and acidic residues" evidence="8">
    <location>
        <begin position="30"/>
        <end position="41"/>
    </location>
</feature>
<accession>A0A2R5GKE8</accession>
<dbReference type="GO" id="GO:0005681">
    <property type="term" value="C:spliceosomal complex"/>
    <property type="evidence" value="ECO:0007669"/>
    <property type="project" value="UniProtKB-KW"/>
</dbReference>
<dbReference type="SUPFAM" id="SSF63748">
    <property type="entry name" value="Tudor/PWWP/MBT"/>
    <property type="match status" value="1"/>
</dbReference>
<dbReference type="AlphaFoldDB" id="A0A2R5GKE8"/>
<dbReference type="InterPro" id="IPR005037">
    <property type="entry name" value="PRP38"/>
</dbReference>
<evidence type="ECO:0000256" key="5">
    <source>
        <dbReference type="ARBA" id="ARBA00023187"/>
    </source>
</evidence>
<evidence type="ECO:0000256" key="6">
    <source>
        <dbReference type="ARBA" id="ARBA00023242"/>
    </source>
</evidence>
<evidence type="ECO:0000256" key="4">
    <source>
        <dbReference type="ARBA" id="ARBA00022728"/>
    </source>
</evidence>
<comment type="function">
    <text evidence="7">Required for pre-mRNA splicing.</text>
</comment>
<dbReference type="CDD" id="cd21182">
    <property type="entry name" value="Tudor_SMN_SPF30-like"/>
    <property type="match status" value="1"/>
</dbReference>
<dbReference type="InParanoid" id="A0A2R5GKE8"/>
<sequence>MSRAAEAFKLRKEVRQAQQQGQAAATGRFGRGEDGAGEAHDTLQTQPQVAVKNLVPVKMDGNFNLGPMLARKVQASEYYRSLRQLTTTAPQLVDEVRHNVRSLDPWLKTSSGDAGTAFCALYRLCELRPTRKQLSGMLTQQGAPFVRALGFLFVRFVCPPDQVWDWLRPFFMDDEQFRPLMEADKPWTMGLWLESLLVEHKFAGIVLPRFPYTVDEDLRVRVGGLRAERARFARNLSERDRFVVGAKIEALYADDGKWYDAEVMGPGQTSNSFLVRYTAYGNEEEVSLGAMRQPGAADLENGLENVSEKGSGAFAPTHTIQRI</sequence>
<dbReference type="SMART" id="SM00333">
    <property type="entry name" value="TUDOR"/>
    <property type="match status" value="1"/>
</dbReference>
<comment type="similarity">
    <text evidence="2 7">Belongs to the PRP38 family.</text>
</comment>